<comment type="caution">
    <text evidence="4">The sequence shown here is derived from an EMBL/GenBank/DDBJ whole genome shotgun (WGS) entry which is preliminary data.</text>
</comment>
<dbReference type="SUPFAM" id="SSF57701">
    <property type="entry name" value="Zn2/Cys6 DNA-binding domain"/>
    <property type="match status" value="1"/>
</dbReference>
<dbReference type="GO" id="GO:0008270">
    <property type="term" value="F:zinc ion binding"/>
    <property type="evidence" value="ECO:0007669"/>
    <property type="project" value="InterPro"/>
</dbReference>
<dbReference type="Gene3D" id="4.10.240.10">
    <property type="entry name" value="Zn(2)-C6 fungal-type DNA-binding domain"/>
    <property type="match status" value="1"/>
</dbReference>
<feature type="region of interest" description="Disordered" evidence="2">
    <location>
        <begin position="285"/>
        <end position="326"/>
    </location>
</feature>
<feature type="compositionally biased region" description="Low complexity" evidence="2">
    <location>
        <begin position="150"/>
        <end position="159"/>
    </location>
</feature>
<dbReference type="PANTHER" id="PTHR31668">
    <property type="entry name" value="GLUCOSE TRANSPORT TRANSCRIPTION REGULATOR RGT1-RELATED-RELATED"/>
    <property type="match status" value="1"/>
</dbReference>
<evidence type="ECO:0000313" key="5">
    <source>
        <dbReference type="Proteomes" id="UP001163105"/>
    </source>
</evidence>
<dbReference type="CDD" id="cd00067">
    <property type="entry name" value="GAL4"/>
    <property type="match status" value="1"/>
</dbReference>
<dbReference type="PANTHER" id="PTHR31668:SF30">
    <property type="entry name" value="ZN(II)2CYS6 TRANSCRIPTION FACTOR (EUROFUNG)"/>
    <property type="match status" value="1"/>
</dbReference>
<evidence type="ECO:0000259" key="3">
    <source>
        <dbReference type="PROSITE" id="PS50048"/>
    </source>
</evidence>
<dbReference type="SMART" id="SM00066">
    <property type="entry name" value="GAL4"/>
    <property type="match status" value="1"/>
</dbReference>
<feature type="compositionally biased region" description="Basic and acidic residues" evidence="2">
    <location>
        <begin position="1"/>
        <end position="16"/>
    </location>
</feature>
<organism evidence="4 5">
    <name type="scientific">Purpureocillium lavendulum</name>
    <dbReference type="NCBI Taxonomy" id="1247861"/>
    <lineage>
        <taxon>Eukaryota</taxon>
        <taxon>Fungi</taxon>
        <taxon>Dikarya</taxon>
        <taxon>Ascomycota</taxon>
        <taxon>Pezizomycotina</taxon>
        <taxon>Sordariomycetes</taxon>
        <taxon>Hypocreomycetidae</taxon>
        <taxon>Hypocreales</taxon>
        <taxon>Ophiocordycipitaceae</taxon>
        <taxon>Purpureocillium</taxon>
    </lineage>
</organism>
<dbReference type="PROSITE" id="PS50048">
    <property type="entry name" value="ZN2_CY6_FUNGAL_2"/>
    <property type="match status" value="1"/>
</dbReference>
<feature type="compositionally biased region" description="Polar residues" evidence="2">
    <location>
        <begin position="119"/>
        <end position="130"/>
    </location>
</feature>
<dbReference type="PRINTS" id="PR00755">
    <property type="entry name" value="AFLATOXINBRP"/>
</dbReference>
<reference evidence="4" key="1">
    <citation type="submission" date="2023-01" db="EMBL/GenBank/DDBJ databases">
        <title>The growth and conidiation of Purpureocillium lavendulum are regulated by nitrogen source and histone H3K14 acetylation.</title>
        <authorList>
            <person name="Tang P."/>
            <person name="Han J."/>
            <person name="Zhang C."/>
            <person name="Tang P."/>
            <person name="Qi F."/>
            <person name="Zhang K."/>
            <person name="Liang L."/>
        </authorList>
    </citation>
    <scope>NUCLEOTIDE SEQUENCE</scope>
    <source>
        <strain evidence="4">YMF1.00683</strain>
    </source>
</reference>
<feature type="region of interest" description="Disordered" evidence="2">
    <location>
        <begin position="1"/>
        <end position="43"/>
    </location>
</feature>
<dbReference type="InterPro" id="IPR050797">
    <property type="entry name" value="Carb_Metab_Trans_Reg"/>
</dbReference>
<dbReference type="AlphaFoldDB" id="A0AB34FYK3"/>
<dbReference type="GO" id="GO:0000981">
    <property type="term" value="F:DNA-binding transcription factor activity, RNA polymerase II-specific"/>
    <property type="evidence" value="ECO:0007669"/>
    <property type="project" value="InterPro"/>
</dbReference>
<dbReference type="EMBL" id="JAQHRD010000002">
    <property type="protein sequence ID" value="KAJ6443721.1"/>
    <property type="molecule type" value="Genomic_DNA"/>
</dbReference>
<feature type="domain" description="Zn(2)-C6 fungal-type" evidence="3">
    <location>
        <begin position="44"/>
        <end position="74"/>
    </location>
</feature>
<feature type="compositionally biased region" description="Gly residues" evidence="2">
    <location>
        <begin position="137"/>
        <end position="149"/>
    </location>
</feature>
<feature type="region of interest" description="Disordered" evidence="2">
    <location>
        <begin position="82"/>
        <end position="170"/>
    </location>
</feature>
<dbReference type="Pfam" id="PF00172">
    <property type="entry name" value="Zn_clus"/>
    <property type="match status" value="1"/>
</dbReference>
<dbReference type="Proteomes" id="UP001163105">
    <property type="component" value="Unassembled WGS sequence"/>
</dbReference>
<dbReference type="InterPro" id="IPR001138">
    <property type="entry name" value="Zn2Cys6_DnaBD"/>
</dbReference>
<feature type="compositionally biased region" description="Low complexity" evidence="2">
    <location>
        <begin position="28"/>
        <end position="38"/>
    </location>
</feature>
<protein>
    <recommendedName>
        <fullName evidence="3">Zn(2)-C6 fungal-type domain-containing protein</fullName>
    </recommendedName>
</protein>
<evidence type="ECO:0000256" key="2">
    <source>
        <dbReference type="SAM" id="MobiDB-lite"/>
    </source>
</evidence>
<evidence type="ECO:0000256" key="1">
    <source>
        <dbReference type="ARBA" id="ARBA00023242"/>
    </source>
</evidence>
<keyword evidence="5" id="KW-1185">Reference proteome</keyword>
<sequence>MGRPHSSGDHPKDKETASITVSSNKSPQQQQQQQQHQQSRLRNSCDRCQDTKLRCTQTKPACWRCVRMGLPCVYSPIRRLGRPRKVPNQQSSTTSSSADTLPAQQGPPQEQPQQDEPQVLTSQPPGSSPLSGALHAWGGGGGASGGGSGDTNNENSSTTERTDEGVLAAPSSLVSSSSVATTLVEGIPVSTALPGTIRLNEDGGGNGTVAPSSLEQPVIDPELTTTSFDAVLDDPEAFELLFATSWAETSPFRDFLPLGQTPDSSVDQAVQAVTDPGPSVTLRAGGGLTDSHGRGLSAFPSGAGNGSTATDLPLPPQHAHPKSPHLPATLPVASISSCDSRVSECYRCLCEQLQELNNCMNDDEEPSLDTTLQLERNMQLLSQRLLQCPTCLANPNSLLLLSIVVDQVIRLHQRQSTSFGGIGLASPHHGSSPVQITDLRIGDYEVHDDDFKLTFLKRLVRHRLRTLARLLTDLQQTTTGHMNDVQCNATLQMVRAVIKRVERLQGKIALKW</sequence>
<gene>
    <name evidence="4" type="ORF">O9K51_02106</name>
</gene>
<accession>A0AB34FYK3</accession>
<evidence type="ECO:0000313" key="4">
    <source>
        <dbReference type="EMBL" id="KAJ6443721.1"/>
    </source>
</evidence>
<proteinExistence type="predicted"/>
<feature type="compositionally biased region" description="Polar residues" evidence="2">
    <location>
        <begin position="17"/>
        <end position="27"/>
    </location>
</feature>
<name>A0AB34FYK3_9HYPO</name>
<keyword evidence="1" id="KW-0539">Nucleus</keyword>
<dbReference type="InterPro" id="IPR036864">
    <property type="entry name" value="Zn2-C6_fun-type_DNA-bd_sf"/>
</dbReference>
<feature type="compositionally biased region" description="Low complexity" evidence="2">
    <location>
        <begin position="89"/>
        <end position="118"/>
    </location>
</feature>